<feature type="compositionally biased region" description="Basic and acidic residues" evidence="1">
    <location>
        <begin position="170"/>
        <end position="183"/>
    </location>
</feature>
<sequence>VPANSAAIDSHTVVADTENSLKGTMVVSNCDIQSLTESKAALSETLAHAVQTKSRNANSKVQVNTIRLLSHGALALDYQCKAVADLEAAKMALHNAVQRNDFINVIALRIIAAESEASERSQQNKTLHFPPQPAFKAPKKADVPCGVTDRQHPPSKPPKEGEWAPATIHQKGESTEATRRPGDITKSGPGNDHEKDRSPEATRHQGHTTKSGPGNGGDKDRSTKASRHPGDTTKSGSSTGGDKGG</sequence>
<feature type="compositionally biased region" description="Basic and acidic residues" evidence="1">
    <location>
        <begin position="217"/>
        <end position="231"/>
    </location>
</feature>
<protein>
    <submittedName>
        <fullName evidence="2">Uncharacterized protein</fullName>
    </submittedName>
</protein>
<name>A0A820ZP86_9BILA</name>
<feature type="non-terminal residue" evidence="2">
    <location>
        <position position="245"/>
    </location>
</feature>
<proteinExistence type="predicted"/>
<evidence type="ECO:0000313" key="3">
    <source>
        <dbReference type="Proteomes" id="UP000663851"/>
    </source>
</evidence>
<feature type="region of interest" description="Disordered" evidence="1">
    <location>
        <begin position="118"/>
        <end position="245"/>
    </location>
</feature>
<gene>
    <name evidence="2" type="ORF">HFQ381_LOCUS31740</name>
</gene>
<dbReference type="AlphaFoldDB" id="A0A820ZP86"/>
<dbReference type="Proteomes" id="UP000663851">
    <property type="component" value="Unassembled WGS sequence"/>
</dbReference>
<feature type="compositionally biased region" description="Basic and acidic residues" evidence="1">
    <location>
        <begin position="191"/>
        <end position="203"/>
    </location>
</feature>
<evidence type="ECO:0000256" key="1">
    <source>
        <dbReference type="SAM" id="MobiDB-lite"/>
    </source>
</evidence>
<reference evidence="2" key="1">
    <citation type="submission" date="2021-02" db="EMBL/GenBank/DDBJ databases">
        <authorList>
            <person name="Nowell W R."/>
        </authorList>
    </citation>
    <scope>NUCLEOTIDE SEQUENCE</scope>
</reference>
<dbReference type="EMBL" id="CAJOBO010006791">
    <property type="protein sequence ID" value="CAF4566032.1"/>
    <property type="molecule type" value="Genomic_DNA"/>
</dbReference>
<accession>A0A820ZP86</accession>
<feature type="compositionally biased region" description="Basic and acidic residues" evidence="1">
    <location>
        <begin position="149"/>
        <end position="162"/>
    </location>
</feature>
<evidence type="ECO:0000313" key="2">
    <source>
        <dbReference type="EMBL" id="CAF4566032.1"/>
    </source>
</evidence>
<comment type="caution">
    <text evidence="2">The sequence shown here is derived from an EMBL/GenBank/DDBJ whole genome shotgun (WGS) entry which is preliminary data.</text>
</comment>
<feature type="non-terminal residue" evidence="2">
    <location>
        <position position="1"/>
    </location>
</feature>
<organism evidence="2 3">
    <name type="scientific">Rotaria socialis</name>
    <dbReference type="NCBI Taxonomy" id="392032"/>
    <lineage>
        <taxon>Eukaryota</taxon>
        <taxon>Metazoa</taxon>
        <taxon>Spiralia</taxon>
        <taxon>Gnathifera</taxon>
        <taxon>Rotifera</taxon>
        <taxon>Eurotatoria</taxon>
        <taxon>Bdelloidea</taxon>
        <taxon>Philodinida</taxon>
        <taxon>Philodinidae</taxon>
        <taxon>Rotaria</taxon>
    </lineage>
</organism>